<reference evidence="7" key="1">
    <citation type="submission" date="2020-03" db="EMBL/GenBank/DDBJ databases">
        <title>A high-quality chromosome-level genome assembly of a woody plant with both climbing and erect habits, Rhamnella rubrinervis.</title>
        <authorList>
            <person name="Lu Z."/>
            <person name="Yang Y."/>
            <person name="Zhu X."/>
            <person name="Sun Y."/>
        </authorList>
    </citation>
    <scope>NUCLEOTIDE SEQUENCE</scope>
    <source>
        <strain evidence="7">BYM</strain>
        <tissue evidence="7">Leaf</tissue>
    </source>
</reference>
<dbReference type="AlphaFoldDB" id="A0A8K0GYP6"/>
<feature type="region of interest" description="Disordered" evidence="5">
    <location>
        <begin position="172"/>
        <end position="243"/>
    </location>
</feature>
<feature type="compositionally biased region" description="Low complexity" evidence="5">
    <location>
        <begin position="207"/>
        <end position="238"/>
    </location>
</feature>
<keyword evidence="2" id="KW-0238">DNA-binding</keyword>
<dbReference type="FunFam" id="2.170.150.80:FF:000006">
    <property type="entry name" value="NAC domain-containing protein 100-like"/>
    <property type="match status" value="1"/>
</dbReference>
<keyword evidence="3" id="KW-0804">Transcription</keyword>
<dbReference type="EMBL" id="VOIH02000007">
    <property type="protein sequence ID" value="KAF3442473.1"/>
    <property type="molecule type" value="Genomic_DNA"/>
</dbReference>
<evidence type="ECO:0000256" key="2">
    <source>
        <dbReference type="ARBA" id="ARBA00023125"/>
    </source>
</evidence>
<dbReference type="Gene3D" id="2.170.150.80">
    <property type="entry name" value="NAC domain"/>
    <property type="match status" value="1"/>
</dbReference>
<dbReference type="Proteomes" id="UP000796880">
    <property type="component" value="Unassembled WGS sequence"/>
</dbReference>
<accession>A0A8K0GYP6</accession>
<dbReference type="PROSITE" id="PS51005">
    <property type="entry name" value="NAC"/>
    <property type="match status" value="1"/>
</dbReference>
<dbReference type="GO" id="GO:0000976">
    <property type="term" value="F:transcription cis-regulatory region binding"/>
    <property type="evidence" value="ECO:0007669"/>
    <property type="project" value="UniProtKB-ARBA"/>
</dbReference>
<dbReference type="InterPro" id="IPR036093">
    <property type="entry name" value="NAC_dom_sf"/>
</dbReference>
<evidence type="ECO:0000256" key="1">
    <source>
        <dbReference type="ARBA" id="ARBA00023015"/>
    </source>
</evidence>
<evidence type="ECO:0000256" key="5">
    <source>
        <dbReference type="SAM" id="MobiDB-lite"/>
    </source>
</evidence>
<evidence type="ECO:0000313" key="7">
    <source>
        <dbReference type="EMBL" id="KAF3442473.1"/>
    </source>
</evidence>
<dbReference type="PANTHER" id="PTHR31744">
    <property type="entry name" value="PROTEIN CUP-SHAPED COTYLEDON 2-RELATED"/>
    <property type="match status" value="1"/>
</dbReference>
<comment type="caution">
    <text evidence="7">The sequence shown here is derived from an EMBL/GenBank/DDBJ whole genome shotgun (WGS) entry which is preliminary data.</text>
</comment>
<keyword evidence="4" id="KW-0539">Nucleus</keyword>
<dbReference type="InterPro" id="IPR003441">
    <property type="entry name" value="NAC-dom"/>
</dbReference>
<evidence type="ECO:0000313" key="8">
    <source>
        <dbReference type="Proteomes" id="UP000796880"/>
    </source>
</evidence>
<dbReference type="OrthoDB" id="1424968at2759"/>
<evidence type="ECO:0000256" key="4">
    <source>
        <dbReference type="ARBA" id="ARBA00023242"/>
    </source>
</evidence>
<name>A0A8K0GYP6_9ROSA</name>
<organism evidence="7 8">
    <name type="scientific">Rhamnella rubrinervis</name>
    <dbReference type="NCBI Taxonomy" id="2594499"/>
    <lineage>
        <taxon>Eukaryota</taxon>
        <taxon>Viridiplantae</taxon>
        <taxon>Streptophyta</taxon>
        <taxon>Embryophyta</taxon>
        <taxon>Tracheophyta</taxon>
        <taxon>Spermatophyta</taxon>
        <taxon>Magnoliopsida</taxon>
        <taxon>eudicotyledons</taxon>
        <taxon>Gunneridae</taxon>
        <taxon>Pentapetalae</taxon>
        <taxon>rosids</taxon>
        <taxon>fabids</taxon>
        <taxon>Rosales</taxon>
        <taxon>Rhamnaceae</taxon>
        <taxon>rhamnoid group</taxon>
        <taxon>Rhamneae</taxon>
        <taxon>Rhamnella</taxon>
    </lineage>
</organism>
<dbReference type="PANTHER" id="PTHR31744:SF114">
    <property type="entry name" value="PROTEIN CUP-SHAPED COTYLEDON 2"/>
    <property type="match status" value="1"/>
</dbReference>
<evidence type="ECO:0000256" key="3">
    <source>
        <dbReference type="ARBA" id="ARBA00023163"/>
    </source>
</evidence>
<protein>
    <recommendedName>
        <fullName evidence="6">NAC domain-containing protein</fullName>
    </recommendedName>
</protein>
<proteinExistence type="predicted"/>
<sequence length="363" mass="39868">MEFSYNHFDNGDAHLPPGFRFHPTDEELITYYLLKKVLDSNFSGRAIAEVDLNKCEPWELPQKAKMGEKEWYFFSLRDRKYPTGLRTNRATEAGYWKATGKDREIYSSKTCSLVGMKKTLVFYRGRAPKGEKSNWVMHEYRLEGKFAYHYLSRSSKDEWVISRVFQKSGSGTGNVFQKSGSGTGNGGATTSAGGSKKTRLNSGPIMSLYPEPSSPSSVSLPPLLDSSPYPTSTATAATHTDRDSCTYDSPIPREHVSCFSTIAAAATSAATGNFNSGFELYDPSSSARFSRNVGVSAFPSLRSLQENLQLPFFFPQVPATSFHGGGVGGSVDIGGCNSTVNWPSLPEESKPVGPSELDCMWSY</sequence>
<gene>
    <name evidence="7" type="ORF">FNV43_RR16389</name>
</gene>
<dbReference type="Pfam" id="PF02365">
    <property type="entry name" value="NAM"/>
    <property type="match status" value="1"/>
</dbReference>
<dbReference type="GO" id="GO:0006355">
    <property type="term" value="P:regulation of DNA-templated transcription"/>
    <property type="evidence" value="ECO:0007669"/>
    <property type="project" value="InterPro"/>
</dbReference>
<dbReference type="SUPFAM" id="SSF101941">
    <property type="entry name" value="NAC domain"/>
    <property type="match status" value="1"/>
</dbReference>
<keyword evidence="1" id="KW-0805">Transcription regulation</keyword>
<keyword evidence="8" id="KW-1185">Reference proteome</keyword>
<feature type="domain" description="NAC" evidence="6">
    <location>
        <begin position="15"/>
        <end position="167"/>
    </location>
</feature>
<evidence type="ECO:0000259" key="6">
    <source>
        <dbReference type="PROSITE" id="PS51005"/>
    </source>
</evidence>